<dbReference type="AlphaFoldDB" id="A0A379C4I2"/>
<feature type="transmembrane region" description="Helical" evidence="1">
    <location>
        <begin position="7"/>
        <end position="25"/>
    </location>
</feature>
<sequence length="327" mass="37737">MKRSLTCIVNIFIVLVSGFLLYLSYNNFVNNPKSTFSMNKQIKEIDLKIDKIDSNINDNKEILSNKNIQIDNLKTELNNFNVIANKDKIDELKTNINYLDIKNVNSNLYLNNVGNLTQTISPLNSLFISNNLNDEQIVSNLNFLPIYLEYTFNNNLNLKISKHNTNILKYIGVLNYLDEGSNYLVKAKLLKDYTDLNNINNEAYEILVGESKYLNLFNDLRIINFNNKGSNFTQDLEGKIRVLKNNKAIDEPDLKDVDLLGVFSYDILNTSASHLLFLKTSDLQNERILEDDNGIKLMSNVKENKEYKVNYYDSKGNSFYIDNQVSR</sequence>
<keyword evidence="1" id="KW-0472">Membrane</keyword>
<keyword evidence="1" id="KW-1133">Transmembrane helix</keyword>
<protein>
    <submittedName>
        <fullName evidence="2">Uncharacterized protein</fullName>
    </submittedName>
</protein>
<dbReference type="EMBL" id="UGSZ01000001">
    <property type="protein sequence ID" value="SUB57170.1"/>
    <property type="molecule type" value="Genomic_DNA"/>
</dbReference>
<evidence type="ECO:0000313" key="3">
    <source>
        <dbReference type="Proteomes" id="UP000255517"/>
    </source>
</evidence>
<accession>A0A379C4I2</accession>
<dbReference type="RefSeq" id="WP_019034599.1">
    <property type="nucleotide sequence ID" value="NZ_UGSZ01000001.1"/>
</dbReference>
<name>A0A379C4I2_9FIRM</name>
<dbReference type="STRING" id="1122949.GCA_000378725_00728"/>
<keyword evidence="1" id="KW-0812">Transmembrane</keyword>
<reference evidence="2 3" key="1">
    <citation type="submission" date="2018-06" db="EMBL/GenBank/DDBJ databases">
        <authorList>
            <consortium name="Pathogen Informatics"/>
            <person name="Doyle S."/>
        </authorList>
    </citation>
    <scope>NUCLEOTIDE SEQUENCE [LARGE SCALE GENOMIC DNA]</scope>
    <source>
        <strain evidence="2 3">NCTC13149</strain>
    </source>
</reference>
<organism evidence="2 3">
    <name type="scientific">Peptoniphilus lacrimalis</name>
    <dbReference type="NCBI Taxonomy" id="33031"/>
    <lineage>
        <taxon>Bacteria</taxon>
        <taxon>Bacillati</taxon>
        <taxon>Bacillota</taxon>
        <taxon>Tissierellia</taxon>
        <taxon>Tissierellales</taxon>
        <taxon>Peptoniphilaceae</taxon>
        <taxon>Peptoniphilus</taxon>
    </lineage>
</organism>
<dbReference type="OrthoDB" id="1699119at2"/>
<gene>
    <name evidence="2" type="ORF">NCTC13149_00986</name>
</gene>
<dbReference type="Proteomes" id="UP000255517">
    <property type="component" value="Unassembled WGS sequence"/>
</dbReference>
<evidence type="ECO:0000256" key="1">
    <source>
        <dbReference type="SAM" id="Phobius"/>
    </source>
</evidence>
<evidence type="ECO:0000313" key="2">
    <source>
        <dbReference type="EMBL" id="SUB57170.1"/>
    </source>
</evidence>
<proteinExistence type="predicted"/>